<dbReference type="InterPro" id="IPR008258">
    <property type="entry name" value="Transglycosylase_SLT_dom_1"/>
</dbReference>
<evidence type="ECO:0000256" key="1">
    <source>
        <dbReference type="ARBA" id="ARBA00007734"/>
    </source>
</evidence>
<evidence type="ECO:0000259" key="3">
    <source>
        <dbReference type="Pfam" id="PF01464"/>
    </source>
</evidence>
<dbReference type="PANTHER" id="PTHR37423">
    <property type="entry name" value="SOLUBLE LYTIC MUREIN TRANSGLYCOSYLASE-RELATED"/>
    <property type="match status" value="1"/>
</dbReference>
<dbReference type="Gene3D" id="1.10.530.10">
    <property type="match status" value="1"/>
</dbReference>
<accession>A0A9D9HVL3</accession>
<dbReference type="PROSITE" id="PS00922">
    <property type="entry name" value="TRANSGLYCOSYLASE"/>
    <property type="match status" value="1"/>
</dbReference>
<dbReference type="SUPFAM" id="SSF53955">
    <property type="entry name" value="Lysozyme-like"/>
    <property type="match status" value="1"/>
</dbReference>
<evidence type="ECO:0000256" key="2">
    <source>
        <dbReference type="SAM" id="SignalP"/>
    </source>
</evidence>
<dbReference type="GO" id="GO:0016020">
    <property type="term" value="C:membrane"/>
    <property type="evidence" value="ECO:0007669"/>
    <property type="project" value="InterPro"/>
</dbReference>
<dbReference type="GO" id="GO:0008933">
    <property type="term" value="F:peptidoglycan lytic transglycosylase activity"/>
    <property type="evidence" value="ECO:0007669"/>
    <property type="project" value="InterPro"/>
</dbReference>
<protein>
    <submittedName>
        <fullName evidence="4">Lytic transglycosylase domain-containing protein</fullName>
    </submittedName>
</protein>
<proteinExistence type="inferred from homology"/>
<dbReference type="InterPro" id="IPR023346">
    <property type="entry name" value="Lysozyme-like_dom_sf"/>
</dbReference>
<organism evidence="4 5">
    <name type="scientific">Candidatus Gallipaludibacter merdavium</name>
    <dbReference type="NCBI Taxonomy" id="2840839"/>
    <lineage>
        <taxon>Bacteria</taxon>
        <taxon>Pseudomonadati</taxon>
        <taxon>Bacteroidota</taxon>
        <taxon>Bacteroidia</taxon>
        <taxon>Bacteroidales</taxon>
        <taxon>Candidatus Gallipaludibacter</taxon>
    </lineage>
</organism>
<name>A0A9D9HVL3_9BACT</name>
<comment type="caution">
    <text evidence="4">The sequence shown here is derived from an EMBL/GenBank/DDBJ whole genome shotgun (WGS) entry which is preliminary data.</text>
</comment>
<comment type="similarity">
    <text evidence="1">Belongs to the transglycosylase Slt family.</text>
</comment>
<gene>
    <name evidence="4" type="ORF">IAA73_08975</name>
</gene>
<feature type="domain" description="Transglycosylase SLT" evidence="3">
    <location>
        <begin position="76"/>
        <end position="182"/>
    </location>
</feature>
<dbReference type="Pfam" id="PF01464">
    <property type="entry name" value="SLT"/>
    <property type="match status" value="1"/>
</dbReference>
<sequence length="301" mass="34890">MKNILVGLLLCFTLTAVAQQNAVAPTIPQEMYFAGERIDLRRYDMRERFDREQLAFMYMHSNSIQIIKRANKYFPIIEPILKKNGVPDDFKYLAVIESNLNPLAVSPARAAGIWQFMASTAREYGLEVNDEVDERYHVEKATVAACQYLKDAYQKHKSWTNAAAAYNAGSGRIMSEQTKQQVQQAFDMLLVSETSRYVFRILAAKRFLERPQDFGFHLTKETFYHTIRTTETVVNTAVADWASWAKTKGITYAQLKYFNPWLRDRSLKNPKGTLYTIKLPVLEDLYYDPQKIHIHYAGWIE</sequence>
<feature type="chain" id="PRO_5038583647" evidence="2">
    <location>
        <begin position="19"/>
        <end position="301"/>
    </location>
</feature>
<reference evidence="4" key="2">
    <citation type="journal article" date="2021" name="PeerJ">
        <title>Extensive microbial diversity within the chicken gut microbiome revealed by metagenomics and culture.</title>
        <authorList>
            <person name="Gilroy R."/>
            <person name="Ravi A."/>
            <person name="Getino M."/>
            <person name="Pursley I."/>
            <person name="Horton D.L."/>
            <person name="Alikhan N.F."/>
            <person name="Baker D."/>
            <person name="Gharbi K."/>
            <person name="Hall N."/>
            <person name="Watson M."/>
            <person name="Adriaenssens E.M."/>
            <person name="Foster-Nyarko E."/>
            <person name="Jarju S."/>
            <person name="Secka A."/>
            <person name="Antonio M."/>
            <person name="Oren A."/>
            <person name="Chaudhuri R.R."/>
            <person name="La Ragione R."/>
            <person name="Hildebrand F."/>
            <person name="Pallen M.J."/>
        </authorList>
    </citation>
    <scope>NUCLEOTIDE SEQUENCE</scope>
    <source>
        <strain evidence="4">G3-3990</strain>
    </source>
</reference>
<dbReference type="EMBL" id="JADIMG010000084">
    <property type="protein sequence ID" value="MBO8460449.1"/>
    <property type="molecule type" value="Genomic_DNA"/>
</dbReference>
<dbReference type="InterPro" id="IPR000189">
    <property type="entry name" value="Transglyc_AS"/>
</dbReference>
<feature type="signal peptide" evidence="2">
    <location>
        <begin position="1"/>
        <end position="18"/>
    </location>
</feature>
<evidence type="ECO:0000313" key="4">
    <source>
        <dbReference type="EMBL" id="MBO8460449.1"/>
    </source>
</evidence>
<dbReference type="GO" id="GO:0000270">
    <property type="term" value="P:peptidoglycan metabolic process"/>
    <property type="evidence" value="ECO:0007669"/>
    <property type="project" value="InterPro"/>
</dbReference>
<dbReference type="CDD" id="cd16894">
    <property type="entry name" value="MltD-like"/>
    <property type="match status" value="1"/>
</dbReference>
<reference evidence="4" key="1">
    <citation type="submission" date="2020-10" db="EMBL/GenBank/DDBJ databases">
        <authorList>
            <person name="Gilroy R."/>
        </authorList>
    </citation>
    <scope>NUCLEOTIDE SEQUENCE</scope>
    <source>
        <strain evidence="4">G3-3990</strain>
    </source>
</reference>
<dbReference type="AlphaFoldDB" id="A0A9D9HVL3"/>
<evidence type="ECO:0000313" key="5">
    <source>
        <dbReference type="Proteomes" id="UP000823641"/>
    </source>
</evidence>
<dbReference type="Proteomes" id="UP000823641">
    <property type="component" value="Unassembled WGS sequence"/>
</dbReference>
<keyword evidence="2" id="KW-0732">Signal</keyword>
<dbReference type="PANTHER" id="PTHR37423:SF2">
    <property type="entry name" value="MEMBRANE-BOUND LYTIC MUREIN TRANSGLYCOSYLASE C"/>
    <property type="match status" value="1"/>
</dbReference>